<evidence type="ECO:0000259" key="3">
    <source>
        <dbReference type="Pfam" id="PF16344"/>
    </source>
</evidence>
<evidence type="ECO:0000259" key="2">
    <source>
        <dbReference type="Pfam" id="PF04773"/>
    </source>
</evidence>
<dbReference type="InterPro" id="IPR006860">
    <property type="entry name" value="FecR"/>
</dbReference>
<gene>
    <name evidence="4" type="ORF">SAMN05444274_108109</name>
</gene>
<dbReference type="Pfam" id="PF04773">
    <property type="entry name" value="FecR"/>
    <property type="match status" value="1"/>
</dbReference>
<sequence>MKKLLGKLNPWSLLICMHNLKPVNKLLLKYIKGDCSEQEKVKVVEWMDSAPENMKEYLSLRKLYDITIWQADSEISISEKPKKRVNLFRKNRILIEAVKVAAIFAIAILGYQYFPFYPNDRYSEPVMQTLHVPAGQRAELILEDGTKIWLNAQSTLYFPTQFKGETREVELDGEGYFDVSHDESKPFFVKTNSYNVKVLGTQFNLMAYASIENFELSLLNGSVEVLKPGIAKGFKLNPGERVFLSANKLVHGSILHSDHFLWKEGIISFNDVTFTELVSKLELYFDLEIEVKTIRMANSRITGKFRTKDGIEHILKVLQLKNEFIYKIDEKRSKITIE</sequence>
<keyword evidence="5" id="KW-1185">Reference proteome</keyword>
<evidence type="ECO:0000313" key="4">
    <source>
        <dbReference type="EMBL" id="SHF74928.1"/>
    </source>
</evidence>
<dbReference type="Proteomes" id="UP000184164">
    <property type="component" value="Unassembled WGS sequence"/>
</dbReference>
<dbReference type="FunFam" id="2.60.120.1440:FF:000001">
    <property type="entry name" value="Putative anti-sigma factor"/>
    <property type="match status" value="1"/>
</dbReference>
<dbReference type="InterPro" id="IPR032508">
    <property type="entry name" value="FecR_C"/>
</dbReference>
<dbReference type="InterPro" id="IPR012373">
    <property type="entry name" value="Ferrdict_sens_TM"/>
</dbReference>
<protein>
    <submittedName>
        <fullName evidence="4">FecR family protein</fullName>
    </submittedName>
</protein>
<organism evidence="4 5">
    <name type="scientific">Mariniphaga anaerophila</name>
    <dbReference type="NCBI Taxonomy" id="1484053"/>
    <lineage>
        <taxon>Bacteria</taxon>
        <taxon>Pseudomonadati</taxon>
        <taxon>Bacteroidota</taxon>
        <taxon>Bacteroidia</taxon>
        <taxon>Marinilabiliales</taxon>
        <taxon>Prolixibacteraceae</taxon>
        <taxon>Mariniphaga</taxon>
    </lineage>
</organism>
<keyword evidence="1" id="KW-1133">Transmembrane helix</keyword>
<dbReference type="Gene3D" id="3.55.50.30">
    <property type="match status" value="1"/>
</dbReference>
<feature type="transmembrane region" description="Helical" evidence="1">
    <location>
        <begin position="93"/>
        <end position="114"/>
    </location>
</feature>
<reference evidence="4 5" key="1">
    <citation type="submission" date="2016-11" db="EMBL/GenBank/DDBJ databases">
        <authorList>
            <person name="Jaros S."/>
            <person name="Januszkiewicz K."/>
            <person name="Wedrychowicz H."/>
        </authorList>
    </citation>
    <scope>NUCLEOTIDE SEQUENCE [LARGE SCALE GENOMIC DNA]</scope>
    <source>
        <strain evidence="4 5">DSM 26910</strain>
    </source>
</reference>
<accession>A0A1M5E6N0</accession>
<evidence type="ECO:0000256" key="1">
    <source>
        <dbReference type="SAM" id="Phobius"/>
    </source>
</evidence>
<dbReference type="AlphaFoldDB" id="A0A1M5E6N0"/>
<dbReference type="PANTHER" id="PTHR30273">
    <property type="entry name" value="PERIPLASMIC SIGNAL SENSOR AND SIGMA FACTOR ACTIVATOR FECR-RELATED"/>
    <property type="match status" value="1"/>
</dbReference>
<proteinExistence type="predicted"/>
<dbReference type="PIRSF" id="PIRSF018266">
    <property type="entry name" value="FecR"/>
    <property type="match status" value="1"/>
</dbReference>
<dbReference type="Gene3D" id="2.60.120.1440">
    <property type="match status" value="1"/>
</dbReference>
<feature type="domain" description="Protein FecR C-terminal" evidence="3">
    <location>
        <begin position="267"/>
        <end position="332"/>
    </location>
</feature>
<keyword evidence="1" id="KW-0812">Transmembrane</keyword>
<name>A0A1M5E6N0_9BACT</name>
<dbReference type="STRING" id="1484053.SAMN05444274_108109"/>
<keyword evidence="1" id="KW-0472">Membrane</keyword>
<feature type="domain" description="FecR protein" evidence="2">
    <location>
        <begin position="129"/>
        <end position="224"/>
    </location>
</feature>
<dbReference type="Pfam" id="PF16344">
    <property type="entry name" value="FecR_C"/>
    <property type="match status" value="1"/>
</dbReference>
<evidence type="ECO:0000313" key="5">
    <source>
        <dbReference type="Proteomes" id="UP000184164"/>
    </source>
</evidence>
<dbReference type="PANTHER" id="PTHR30273:SF2">
    <property type="entry name" value="PROTEIN FECR"/>
    <property type="match status" value="1"/>
</dbReference>
<dbReference type="EMBL" id="FQUM01000008">
    <property type="protein sequence ID" value="SHF74928.1"/>
    <property type="molecule type" value="Genomic_DNA"/>
</dbReference>
<dbReference type="GO" id="GO:0016989">
    <property type="term" value="F:sigma factor antagonist activity"/>
    <property type="evidence" value="ECO:0007669"/>
    <property type="project" value="TreeGrafter"/>
</dbReference>
<dbReference type="RefSeq" id="WP_083570814.1">
    <property type="nucleotide sequence ID" value="NZ_FQUM01000008.1"/>
</dbReference>